<protein>
    <submittedName>
        <fullName evidence="2">Putative amino-acid racemase</fullName>
        <ecNumber evidence="2">5.1.1.-</ecNumber>
    </submittedName>
</protein>
<dbReference type="Gene3D" id="3.40.50.1860">
    <property type="match status" value="1"/>
</dbReference>
<comment type="caution">
    <text evidence="2">The sequence shown here is derived from an EMBL/GenBank/DDBJ whole genome shotgun (WGS) entry which is preliminary data.</text>
</comment>
<dbReference type="EMBL" id="VSSQ01065970">
    <property type="protein sequence ID" value="MPN18603.1"/>
    <property type="molecule type" value="Genomic_DNA"/>
</dbReference>
<name>A0A645G3J2_9ZZZZ</name>
<dbReference type="PANTHER" id="PTHR21198:SF7">
    <property type="entry name" value="ASPARTATE-GLUTAMATE RACEMASE FAMILY"/>
    <property type="match status" value="1"/>
</dbReference>
<dbReference type="AlphaFoldDB" id="A0A645G3J2"/>
<dbReference type="InterPro" id="IPR001920">
    <property type="entry name" value="Asp/Glu_race"/>
</dbReference>
<proteinExistence type="predicted"/>
<evidence type="ECO:0000313" key="2">
    <source>
        <dbReference type="EMBL" id="MPN18603.1"/>
    </source>
</evidence>
<dbReference type="EC" id="5.1.1.-" evidence="2"/>
<evidence type="ECO:0000256" key="1">
    <source>
        <dbReference type="ARBA" id="ARBA00023235"/>
    </source>
</evidence>
<reference evidence="2" key="1">
    <citation type="submission" date="2019-08" db="EMBL/GenBank/DDBJ databases">
        <authorList>
            <person name="Kucharzyk K."/>
            <person name="Murdoch R.W."/>
            <person name="Higgins S."/>
            <person name="Loffler F."/>
        </authorList>
    </citation>
    <scope>NUCLEOTIDE SEQUENCE</scope>
</reference>
<dbReference type="Pfam" id="PF01177">
    <property type="entry name" value="Asp_Glu_race"/>
    <property type="match status" value="1"/>
</dbReference>
<gene>
    <name evidence="2" type="primary">racX</name>
    <name evidence="2" type="ORF">SDC9_165963</name>
</gene>
<dbReference type="InterPro" id="IPR015942">
    <property type="entry name" value="Asp/Glu/hydantoin_racemase"/>
</dbReference>
<sequence length="132" mass="14203">MPKLTIDFIRVQYPQVKKIGLLATNATIRTGLYQNIADDFGLETLALANPYQQDLVQNSILLIKAGKKAEAAKAIRQAAEMLIQQGAEVIIAGCTEIPLVLENGMISIPVIDPTLVLAKEIVATRAGEGVFS</sequence>
<dbReference type="GO" id="GO:0047661">
    <property type="term" value="F:amino-acid racemase activity"/>
    <property type="evidence" value="ECO:0007669"/>
    <property type="project" value="InterPro"/>
</dbReference>
<accession>A0A645G3J2</accession>
<keyword evidence="1 2" id="KW-0413">Isomerase</keyword>
<organism evidence="2">
    <name type="scientific">bioreactor metagenome</name>
    <dbReference type="NCBI Taxonomy" id="1076179"/>
    <lineage>
        <taxon>unclassified sequences</taxon>
        <taxon>metagenomes</taxon>
        <taxon>ecological metagenomes</taxon>
    </lineage>
</organism>
<dbReference type="PANTHER" id="PTHR21198">
    <property type="entry name" value="GLUTAMATE RACEMASE"/>
    <property type="match status" value="1"/>
</dbReference>
<dbReference type="SUPFAM" id="SSF53681">
    <property type="entry name" value="Aspartate/glutamate racemase"/>
    <property type="match status" value="1"/>
</dbReference>